<evidence type="ECO:0000256" key="2">
    <source>
        <dbReference type="ARBA" id="ARBA00022694"/>
    </source>
</evidence>
<feature type="region of interest" description="Disordered" evidence="4">
    <location>
        <begin position="44"/>
        <end position="93"/>
    </location>
</feature>
<evidence type="ECO:0000259" key="6">
    <source>
        <dbReference type="Pfam" id="PF08170"/>
    </source>
</evidence>
<keyword evidence="8" id="KW-1185">Reference proteome</keyword>
<accession>A0AAD5ZRX4</accession>
<dbReference type="EMBL" id="JAMRDG010000001">
    <property type="protein sequence ID" value="KAJ3702893.1"/>
    <property type="molecule type" value="Genomic_DNA"/>
</dbReference>
<comment type="subcellular location">
    <subcellularLocation>
        <location evidence="1">Nucleus</location>
    </subcellularLocation>
</comment>
<feature type="region of interest" description="Disordered" evidence="4">
    <location>
        <begin position="1"/>
        <end position="26"/>
    </location>
</feature>
<protein>
    <submittedName>
        <fullName evidence="7">Uncharacterized protein</fullName>
    </submittedName>
</protein>
<dbReference type="Pfam" id="PF06978">
    <property type="entry name" value="POP1_N"/>
    <property type="match status" value="1"/>
</dbReference>
<name>A0AAD5ZRX4_9POAL</name>
<evidence type="ECO:0000313" key="8">
    <source>
        <dbReference type="Proteomes" id="UP001210211"/>
    </source>
</evidence>
<dbReference type="Pfam" id="PF08170">
    <property type="entry name" value="POPLD"/>
    <property type="match status" value="1"/>
</dbReference>
<evidence type="ECO:0000256" key="1">
    <source>
        <dbReference type="ARBA" id="ARBA00004123"/>
    </source>
</evidence>
<dbReference type="PANTHER" id="PTHR22731:SF3">
    <property type="entry name" value="RIBONUCLEASES P_MRP PROTEIN SUBUNIT POP1"/>
    <property type="match status" value="1"/>
</dbReference>
<dbReference type="AlphaFoldDB" id="A0AAD5ZRX4"/>
<sequence>MAATSENPPPPPPPRTLNVQKCADARRPEIESLHSLVSARLSSRFRLPRSLRRRTTSHVRRTKRRRSGDGADDQDKGENDEKKEKKLCRRERRRRELTSNPELGFVVAPDGTRRLRTHVWHAKRFQMVKRWGFYLPLGVQGRGRGSRAVLRLLQNGALVHDASYYLLMQLEGPQDSILSVLRMILIPSPPEVAQMSSESLSYKVFQGACHQNAMLYHMDSSASHFVAPVMYMWQQMTSERVECEISLNSESSMSSVRKLWIWIHAAAFHEGCNALRFACEKQQKSADGITISCLPQEGRITRLDIMGDKASEVMSKILRPATISNKAIAGQQEPEAQKQFNLDQIWKLPPGAILPLRVKDPRLLYAEVNSQLDDVAIDLVNSDTCNLYNNSELWDSHCNLDPPVPENILCKEKNKRRLNSLFLDSTSQEVPEEQKLDGFSQSCPVILLKHGYQATLLGWSIILPLSWLKLFWLSLVSSGAHAIGLRERRWVAWKNYVPCFPHDFPDSEAYRSLLADQGTLLDASAQLRPHRAQPQKTPMPPPWDCIVTYLHHICRNAVKCKLLTLDMYVPRTNMTLKENVVKMDCEDMISAGDVQVRDSGGEKGSVCLVRVLVRPFKEGLFEDGALVCAPCAEDLSGWGTRSDKEVEEYQEKWQLQLKQSSVESYFMQLESGKWALQVPEDPVDLKTFRWPIGFITTGAVHACNDRVSVGFCDIRILAALRRQQYLQTEIKTPDIFVLVRNMKSSAFRRAVATIFLEQQLEDLLFL</sequence>
<organism evidence="7 8">
    <name type="scientific">Rhynchospora tenuis</name>
    <dbReference type="NCBI Taxonomy" id="198213"/>
    <lineage>
        <taxon>Eukaryota</taxon>
        <taxon>Viridiplantae</taxon>
        <taxon>Streptophyta</taxon>
        <taxon>Embryophyta</taxon>
        <taxon>Tracheophyta</taxon>
        <taxon>Spermatophyta</taxon>
        <taxon>Magnoliopsida</taxon>
        <taxon>Liliopsida</taxon>
        <taxon>Poales</taxon>
        <taxon>Cyperaceae</taxon>
        <taxon>Cyperoideae</taxon>
        <taxon>Rhynchosporeae</taxon>
        <taxon>Rhynchospora</taxon>
    </lineage>
</organism>
<feature type="compositionally biased region" description="Basic residues" evidence="4">
    <location>
        <begin position="46"/>
        <end position="66"/>
    </location>
</feature>
<evidence type="ECO:0000256" key="4">
    <source>
        <dbReference type="SAM" id="MobiDB-lite"/>
    </source>
</evidence>
<dbReference type="Proteomes" id="UP001210211">
    <property type="component" value="Unassembled WGS sequence"/>
</dbReference>
<feature type="compositionally biased region" description="Basic and acidic residues" evidence="4">
    <location>
        <begin position="67"/>
        <end position="84"/>
    </location>
</feature>
<dbReference type="InterPro" id="IPR009723">
    <property type="entry name" value="Pop1_N"/>
</dbReference>
<keyword evidence="3" id="KW-0539">Nucleus</keyword>
<keyword evidence="2" id="KW-0819">tRNA processing</keyword>
<evidence type="ECO:0000256" key="3">
    <source>
        <dbReference type="ARBA" id="ARBA00023242"/>
    </source>
</evidence>
<dbReference type="InterPro" id="IPR012590">
    <property type="entry name" value="POPLD_dom"/>
</dbReference>
<evidence type="ECO:0000313" key="7">
    <source>
        <dbReference type="EMBL" id="KAJ3702893.1"/>
    </source>
</evidence>
<dbReference type="GO" id="GO:0001682">
    <property type="term" value="P:tRNA 5'-leader removal"/>
    <property type="evidence" value="ECO:0007669"/>
    <property type="project" value="InterPro"/>
</dbReference>
<reference evidence="7 8" key="1">
    <citation type="journal article" date="2022" name="Cell">
        <title>Repeat-based holocentromeres influence genome architecture and karyotype evolution.</title>
        <authorList>
            <person name="Hofstatter P.G."/>
            <person name="Thangavel G."/>
            <person name="Lux T."/>
            <person name="Neumann P."/>
            <person name="Vondrak T."/>
            <person name="Novak P."/>
            <person name="Zhang M."/>
            <person name="Costa L."/>
            <person name="Castellani M."/>
            <person name="Scott A."/>
            <person name="Toegelov H."/>
            <person name="Fuchs J."/>
            <person name="Mata-Sucre Y."/>
            <person name="Dias Y."/>
            <person name="Vanzela A.L.L."/>
            <person name="Huettel B."/>
            <person name="Almeida C.C.S."/>
            <person name="Simkova H."/>
            <person name="Souza G."/>
            <person name="Pedrosa-Harand A."/>
            <person name="Macas J."/>
            <person name="Mayer K.F.X."/>
            <person name="Houben A."/>
            <person name="Marques A."/>
        </authorList>
    </citation>
    <scope>NUCLEOTIDE SEQUENCE [LARGE SCALE GENOMIC DNA]</scope>
    <source>
        <strain evidence="7">RhyTen1mFocal</strain>
    </source>
</reference>
<feature type="domain" description="POPLD" evidence="6">
    <location>
        <begin position="458"/>
        <end position="533"/>
    </location>
</feature>
<feature type="domain" description="Pop1 N-terminal" evidence="5">
    <location>
        <begin position="115"/>
        <end position="172"/>
    </location>
</feature>
<proteinExistence type="predicted"/>
<dbReference type="InterPro" id="IPR039182">
    <property type="entry name" value="Pop1"/>
</dbReference>
<gene>
    <name evidence="7" type="ORF">LUZ61_006598</name>
</gene>
<evidence type="ECO:0000259" key="5">
    <source>
        <dbReference type="Pfam" id="PF06978"/>
    </source>
</evidence>
<comment type="caution">
    <text evidence="7">The sequence shown here is derived from an EMBL/GenBank/DDBJ whole genome shotgun (WGS) entry which is preliminary data.</text>
</comment>
<dbReference type="GO" id="GO:0000172">
    <property type="term" value="C:ribonuclease MRP complex"/>
    <property type="evidence" value="ECO:0007669"/>
    <property type="project" value="InterPro"/>
</dbReference>
<dbReference type="PANTHER" id="PTHR22731">
    <property type="entry name" value="RIBONUCLEASES P/MRP PROTEIN SUBUNIT POP1"/>
    <property type="match status" value="1"/>
</dbReference>
<dbReference type="GO" id="GO:0005655">
    <property type="term" value="C:nucleolar ribonuclease P complex"/>
    <property type="evidence" value="ECO:0007669"/>
    <property type="project" value="InterPro"/>
</dbReference>